<proteinExistence type="predicted"/>
<accession>A0ABX5H1X8</accession>
<evidence type="ECO:0000313" key="1">
    <source>
        <dbReference type="EMBL" id="PSX07092.1"/>
    </source>
</evidence>
<evidence type="ECO:0000313" key="2">
    <source>
        <dbReference type="Proteomes" id="UP000240989"/>
    </source>
</evidence>
<name>A0ABX5H1X8_PHOAN</name>
<gene>
    <name evidence="1" type="ORF">C0W27_16105</name>
</gene>
<dbReference type="EMBL" id="PYOU01000014">
    <property type="protein sequence ID" value="PSX07092.1"/>
    <property type="molecule type" value="Genomic_DNA"/>
</dbReference>
<dbReference type="RefSeq" id="WP_045152730.1">
    <property type="nucleotide sequence ID" value="NZ_JZSW01000007.1"/>
</dbReference>
<organism evidence="1 2">
    <name type="scientific">Photobacterium angustum</name>
    <dbReference type="NCBI Taxonomy" id="661"/>
    <lineage>
        <taxon>Bacteria</taxon>
        <taxon>Pseudomonadati</taxon>
        <taxon>Pseudomonadota</taxon>
        <taxon>Gammaproteobacteria</taxon>
        <taxon>Vibrionales</taxon>
        <taxon>Vibrionaceae</taxon>
        <taxon>Photobacterium</taxon>
    </lineage>
</organism>
<protein>
    <submittedName>
        <fullName evidence="1">Uncharacterized protein</fullName>
    </submittedName>
</protein>
<reference evidence="1 2" key="1">
    <citation type="submission" date="2018-01" db="EMBL/GenBank/DDBJ databases">
        <title>Whole genome sequencing of Histamine producing bacteria.</title>
        <authorList>
            <person name="Butler K."/>
        </authorList>
    </citation>
    <scope>NUCLEOTIDE SEQUENCE [LARGE SCALE GENOMIC DNA]</scope>
    <source>
        <strain evidence="1 2">A6-1</strain>
    </source>
</reference>
<sequence length="81" mass="9548">MNEQIVIKEILLTKYLYLCPNKLDPKHIKLRLPLRNGGTYDVGYLIKNYANLRTAYQAALIDRNNLGIQEWGSEWNRKKEL</sequence>
<keyword evidence="2" id="KW-1185">Reference proteome</keyword>
<dbReference type="Proteomes" id="UP000240989">
    <property type="component" value="Unassembled WGS sequence"/>
</dbReference>
<comment type="caution">
    <text evidence="1">The sequence shown here is derived from an EMBL/GenBank/DDBJ whole genome shotgun (WGS) entry which is preliminary data.</text>
</comment>